<comment type="caution">
    <text evidence="8">The sequence shown here is derived from an EMBL/GenBank/DDBJ whole genome shotgun (WGS) entry which is preliminary data.</text>
</comment>
<evidence type="ECO:0000313" key="8">
    <source>
        <dbReference type="EMBL" id="GKV27932.1"/>
    </source>
</evidence>
<gene>
    <name evidence="8" type="ORF">SLEP1_g37045</name>
</gene>
<evidence type="ECO:0000256" key="1">
    <source>
        <dbReference type="ARBA" id="ARBA00004123"/>
    </source>
</evidence>
<dbReference type="GO" id="GO:0005634">
    <property type="term" value="C:nucleus"/>
    <property type="evidence" value="ECO:0007669"/>
    <property type="project" value="UniProtKB-SubCell"/>
</dbReference>
<evidence type="ECO:0000256" key="2">
    <source>
        <dbReference type="ARBA" id="ARBA00022763"/>
    </source>
</evidence>
<feature type="region of interest" description="Disordered" evidence="5">
    <location>
        <begin position="352"/>
        <end position="384"/>
    </location>
</feature>
<feature type="compositionally biased region" description="Basic and acidic residues" evidence="5">
    <location>
        <begin position="14"/>
        <end position="26"/>
    </location>
</feature>
<dbReference type="Proteomes" id="UP001054252">
    <property type="component" value="Unassembled WGS sequence"/>
</dbReference>
<organism evidence="8 9">
    <name type="scientific">Rubroshorea leprosula</name>
    <dbReference type="NCBI Taxonomy" id="152421"/>
    <lineage>
        <taxon>Eukaryota</taxon>
        <taxon>Viridiplantae</taxon>
        <taxon>Streptophyta</taxon>
        <taxon>Embryophyta</taxon>
        <taxon>Tracheophyta</taxon>
        <taxon>Spermatophyta</taxon>
        <taxon>Magnoliopsida</taxon>
        <taxon>eudicotyledons</taxon>
        <taxon>Gunneridae</taxon>
        <taxon>Pentapetalae</taxon>
        <taxon>rosids</taxon>
        <taxon>malvids</taxon>
        <taxon>Malvales</taxon>
        <taxon>Dipterocarpaceae</taxon>
        <taxon>Rubroshorea</taxon>
    </lineage>
</organism>
<accession>A0AAV5KTL7</accession>
<feature type="domain" description="Chromatin assembly factor 1 subunit Cac1-like C-terminal" evidence="7">
    <location>
        <begin position="713"/>
        <end position="763"/>
    </location>
</feature>
<proteinExistence type="predicted"/>
<dbReference type="GO" id="GO:0006334">
    <property type="term" value="P:nucleosome assembly"/>
    <property type="evidence" value="ECO:0007669"/>
    <property type="project" value="TreeGrafter"/>
</dbReference>
<keyword evidence="2" id="KW-0227">DNA damage</keyword>
<evidence type="ECO:0000256" key="5">
    <source>
        <dbReference type="SAM" id="MobiDB-lite"/>
    </source>
</evidence>
<dbReference type="EMBL" id="BPVZ01000077">
    <property type="protein sequence ID" value="GKV27932.1"/>
    <property type="molecule type" value="Genomic_DNA"/>
</dbReference>
<feature type="region of interest" description="Disordered" evidence="5">
    <location>
        <begin position="14"/>
        <end position="35"/>
    </location>
</feature>
<feature type="region of interest" description="Disordered" evidence="5">
    <location>
        <begin position="243"/>
        <end position="337"/>
    </location>
</feature>
<dbReference type="AlphaFoldDB" id="A0AAV5KTL7"/>
<feature type="region of interest" description="Disordered" evidence="5">
    <location>
        <begin position="801"/>
        <end position="830"/>
    </location>
</feature>
<feature type="compositionally biased region" description="Polar residues" evidence="5">
    <location>
        <begin position="357"/>
        <end position="376"/>
    </location>
</feature>
<sequence>MGDGQAVVGVEDCWKDPKVDSQDQPRKTQKRKRGSWVFEGLSSEEKESRINGFQKEIEGLFGYYKEVMGEKVGFGLGSDLGIVDSGSVNAMVAVLMEESDLPLSRLVEEIHGRIKEKMGNLTLPAVKSAVLFVGQRMMYGVPNEDVDVLEDVTPSCLWCWEIRDAKFMRKSARGALKIRRTCRKKIHERITAVSKMITALKRSENDLSYKDDLTKASEKLSKVSKEADIRLLVHNMLKRSGPDVVEKEAKQEEKSSIKQLEKNKREAEKEKKKRDRELQKEMLQSEKEQKRLKEAAEKDEKRREKEEAEMKKQLRKQQDEAEREHRRREKEEAQIRKQLDIKRQASVMERFLKRSKTSPIQVDNTSTKPVTSNPSRQKSEQVPEAVTLSMDSVLSSNDQVNADDLRKLHLSSWHHMGHSLRSNRKQCWGMRRKPKTELFKELKLTTNKGPYFSDESGIEKLVDGWGSCLSDANNSSPDVKKCIGRKQLLQFNENHRPAFYGIWPKKSEFVGPLHPWRKDPEIDYDVDSDEEWEEEEPGESLSDCDKDDEEESLEGCSKADDDESEDGFFVPDGYLSENEGVHVDGMETDVPLETKCSPSYKQDMQNEDFCLLLRQQKYLNNLTEHALRRNHPLIILNLMHEKASLLSAEDLSGTPKLEQTCLQALCIRGFPGCSPAEISVDKFEDEDREASLSNRTDSITPISTTARVPESDLPIIVSTIQSCSQSIVKLVDSLQQKFPAIPKTQLRNKVREIAEFMDNRWQVKKEILANLGMSVSPEKGGGKTKSIAAFFSKRCLPPADKDISSIETPSPQLLKQDSANGELQVTHSQT</sequence>
<dbReference type="InterPro" id="IPR048800">
    <property type="entry name" value="Cac1-like_C"/>
</dbReference>
<dbReference type="PANTHER" id="PTHR15272">
    <property type="entry name" value="CHROMATIN ASSEMBLY FACTOR 1 SUBUNIT A CAF-1 SUBUNIT A"/>
    <property type="match status" value="1"/>
</dbReference>
<feature type="region of interest" description="Disordered" evidence="5">
    <location>
        <begin position="527"/>
        <end position="570"/>
    </location>
</feature>
<dbReference type="PANTHER" id="PTHR15272:SF0">
    <property type="entry name" value="CHROMATIN ASSEMBLY FACTOR 1 SUBUNIT A"/>
    <property type="match status" value="1"/>
</dbReference>
<dbReference type="Pfam" id="PF21796">
    <property type="entry name" value="Cac1_C"/>
    <property type="match status" value="1"/>
</dbReference>
<dbReference type="Pfam" id="PF12253">
    <property type="entry name" value="CAF1A_dimeriz"/>
    <property type="match status" value="1"/>
</dbReference>
<evidence type="ECO:0000313" key="9">
    <source>
        <dbReference type="Proteomes" id="UP001054252"/>
    </source>
</evidence>
<evidence type="ECO:0000256" key="4">
    <source>
        <dbReference type="ARBA" id="ARBA00023242"/>
    </source>
</evidence>
<keyword evidence="9" id="KW-1185">Reference proteome</keyword>
<keyword evidence="3" id="KW-0234">DNA repair</keyword>
<evidence type="ECO:0000256" key="3">
    <source>
        <dbReference type="ARBA" id="ARBA00023204"/>
    </source>
</evidence>
<evidence type="ECO:0000259" key="6">
    <source>
        <dbReference type="Pfam" id="PF12253"/>
    </source>
</evidence>
<dbReference type="InterPro" id="IPR022043">
    <property type="entry name" value="CAF1A_DD"/>
</dbReference>
<protein>
    <recommendedName>
        <fullName evidence="10">Chromatin assembly factor 1 subunit FAS1</fullName>
    </recommendedName>
</protein>
<dbReference type="GO" id="GO:0006281">
    <property type="term" value="P:DNA repair"/>
    <property type="evidence" value="ECO:0007669"/>
    <property type="project" value="UniProtKB-KW"/>
</dbReference>
<evidence type="ECO:0000259" key="7">
    <source>
        <dbReference type="Pfam" id="PF21796"/>
    </source>
</evidence>
<evidence type="ECO:0008006" key="10">
    <source>
        <dbReference type="Google" id="ProtNLM"/>
    </source>
</evidence>
<comment type="subcellular location">
    <subcellularLocation>
        <location evidence="1">Nucleus</location>
    </subcellularLocation>
</comment>
<feature type="compositionally biased region" description="Polar residues" evidence="5">
    <location>
        <begin position="805"/>
        <end position="830"/>
    </location>
</feature>
<dbReference type="GO" id="GO:0033186">
    <property type="term" value="C:CAF-1 complex"/>
    <property type="evidence" value="ECO:0007669"/>
    <property type="project" value="TreeGrafter"/>
</dbReference>
<name>A0AAV5KTL7_9ROSI</name>
<reference evidence="8 9" key="1">
    <citation type="journal article" date="2021" name="Commun. Biol.">
        <title>The genome of Shorea leprosula (Dipterocarpaceae) highlights the ecological relevance of drought in aseasonal tropical rainforests.</title>
        <authorList>
            <person name="Ng K.K.S."/>
            <person name="Kobayashi M.J."/>
            <person name="Fawcett J.A."/>
            <person name="Hatakeyama M."/>
            <person name="Paape T."/>
            <person name="Ng C.H."/>
            <person name="Ang C.C."/>
            <person name="Tnah L.H."/>
            <person name="Lee C.T."/>
            <person name="Nishiyama T."/>
            <person name="Sese J."/>
            <person name="O'Brien M.J."/>
            <person name="Copetti D."/>
            <person name="Mohd Noor M.I."/>
            <person name="Ong R.C."/>
            <person name="Putra M."/>
            <person name="Sireger I.Z."/>
            <person name="Indrioko S."/>
            <person name="Kosugi Y."/>
            <person name="Izuno A."/>
            <person name="Isagi Y."/>
            <person name="Lee S.L."/>
            <person name="Shimizu K.K."/>
        </authorList>
    </citation>
    <scope>NUCLEOTIDE SEQUENCE [LARGE SCALE GENOMIC DNA]</scope>
    <source>
        <strain evidence="8">214</strain>
    </source>
</reference>
<feature type="domain" description="Chromatin assembly factor 1 subunit A dimerization" evidence="6">
    <location>
        <begin position="487"/>
        <end position="552"/>
    </location>
</feature>
<feature type="compositionally biased region" description="Acidic residues" evidence="5">
    <location>
        <begin position="527"/>
        <end position="538"/>
    </location>
</feature>
<keyword evidence="4" id="KW-0539">Nucleus</keyword>